<evidence type="ECO:0000256" key="3">
    <source>
        <dbReference type="ARBA" id="ARBA00023002"/>
    </source>
</evidence>
<accession>A0A9W9F349</accession>
<evidence type="ECO:0000256" key="6">
    <source>
        <dbReference type="SAM" id="Phobius"/>
    </source>
</evidence>
<dbReference type="InterPro" id="IPR016162">
    <property type="entry name" value="Ald_DH_N"/>
</dbReference>
<dbReference type="OrthoDB" id="440325at2759"/>
<reference evidence="8" key="1">
    <citation type="submission" date="2022-11" db="EMBL/GenBank/DDBJ databases">
        <authorList>
            <person name="Petersen C."/>
        </authorList>
    </citation>
    <scope>NUCLEOTIDE SEQUENCE</scope>
    <source>
        <strain evidence="8">IBT 34128</strain>
    </source>
</reference>
<feature type="active site" evidence="5">
    <location>
        <position position="216"/>
    </location>
</feature>
<dbReference type="PROSITE" id="PS00070">
    <property type="entry name" value="ALDEHYDE_DEHYDR_CYS"/>
    <property type="match status" value="1"/>
</dbReference>
<dbReference type="Gene3D" id="3.40.605.10">
    <property type="entry name" value="Aldehyde Dehydrogenase, Chain A, domain 1"/>
    <property type="match status" value="1"/>
</dbReference>
<evidence type="ECO:0000256" key="5">
    <source>
        <dbReference type="PIRSR" id="PIRSR036492-1"/>
    </source>
</evidence>
<evidence type="ECO:0000259" key="7">
    <source>
        <dbReference type="Pfam" id="PF00171"/>
    </source>
</evidence>
<feature type="domain" description="Aldehyde dehydrogenase" evidence="7">
    <location>
        <begin position="4"/>
        <end position="434"/>
    </location>
</feature>
<dbReference type="SUPFAM" id="SSF53720">
    <property type="entry name" value="ALDH-like"/>
    <property type="match status" value="1"/>
</dbReference>
<dbReference type="GO" id="GO:0006081">
    <property type="term" value="P:aldehyde metabolic process"/>
    <property type="evidence" value="ECO:0007669"/>
    <property type="project" value="InterPro"/>
</dbReference>
<dbReference type="GO" id="GO:0004029">
    <property type="term" value="F:aldehyde dehydrogenase (NAD+) activity"/>
    <property type="evidence" value="ECO:0007669"/>
    <property type="project" value="TreeGrafter"/>
</dbReference>
<dbReference type="GO" id="GO:0005737">
    <property type="term" value="C:cytoplasm"/>
    <property type="evidence" value="ECO:0007669"/>
    <property type="project" value="TreeGrafter"/>
</dbReference>
<evidence type="ECO:0000256" key="1">
    <source>
        <dbReference type="ARBA" id="ARBA00009986"/>
    </source>
</evidence>
<gene>
    <name evidence="8" type="ORF">NUU61_007490</name>
</gene>
<sequence length="506" mass="56227">MGYSTPAEFDAAYRSTQAVFASGLTKKKEWRRHQLKRAWWMIEDNKERMATALYADLHKDRQETFFAECGVTQSDILHTLDKLDQWTQDERPARTNMLNFLGRAVVRKEPLGVTLIIGSWNFPINLLLQPMVAAIAAGCAVILKPSELAPAAQKLLREIIPKYMDPGAIRCVTAGPEEMQYVLTHRFDHIFYTGSPRIARVIQTAATKYLTPVTLELGGQAPAIVTATANIDLSAKHIAATKFMTAGQVCVNVNHVLVDPRVRDVLISHLIQHFDVFMGGRDTRPEGYTHVINEHHFDRLENLLQRTSGQIIYGGHRDRATRFFSPTIVVGVQPGDALLAEELFGPILPVVDAELNTAIAITRGMEHPLAIYGFTDDRNEQSRILNETQSGGVTFNDCMLHVAARDAPFGGIGNSGHGYHHGIHGLLAFSHLRTHIHALPFWMESLMEARYPPYSRQKTSTIAPSVTPSFDRDGKDASAMGSWSAWALGLGAVATAATCSYRWLRH</sequence>
<dbReference type="EMBL" id="JAPMSZ010000009">
    <property type="protein sequence ID" value="KAJ5092620.1"/>
    <property type="molecule type" value="Genomic_DNA"/>
</dbReference>
<dbReference type="FunFam" id="3.40.605.10:FF:000004">
    <property type="entry name" value="Aldehyde dehydrogenase"/>
    <property type="match status" value="1"/>
</dbReference>
<keyword evidence="2" id="KW-0125">Carotenoid biosynthesis</keyword>
<organism evidence="8 9">
    <name type="scientific">Penicillium alfredii</name>
    <dbReference type="NCBI Taxonomy" id="1506179"/>
    <lineage>
        <taxon>Eukaryota</taxon>
        <taxon>Fungi</taxon>
        <taxon>Dikarya</taxon>
        <taxon>Ascomycota</taxon>
        <taxon>Pezizomycotina</taxon>
        <taxon>Eurotiomycetes</taxon>
        <taxon>Eurotiomycetidae</taxon>
        <taxon>Eurotiales</taxon>
        <taxon>Aspergillaceae</taxon>
        <taxon>Penicillium</taxon>
    </lineage>
</organism>
<dbReference type="InterPro" id="IPR016160">
    <property type="entry name" value="Ald_DH_CS_CYS"/>
</dbReference>
<dbReference type="RefSeq" id="XP_056510815.1">
    <property type="nucleotide sequence ID" value="XM_056658015.1"/>
</dbReference>
<feature type="transmembrane region" description="Helical" evidence="6">
    <location>
        <begin position="483"/>
        <end position="504"/>
    </location>
</feature>
<dbReference type="InterPro" id="IPR012394">
    <property type="entry name" value="Aldehyde_DH_NAD(P)"/>
</dbReference>
<dbReference type="InterPro" id="IPR016163">
    <property type="entry name" value="Ald_DH_C"/>
</dbReference>
<name>A0A9W9F349_9EURO</name>
<proteinExistence type="inferred from homology"/>
<dbReference type="PIRSF" id="PIRSF036492">
    <property type="entry name" value="ALDH"/>
    <property type="match status" value="1"/>
</dbReference>
<dbReference type="PANTHER" id="PTHR43570">
    <property type="entry name" value="ALDEHYDE DEHYDROGENASE"/>
    <property type="match status" value="1"/>
</dbReference>
<keyword evidence="6" id="KW-1133">Transmembrane helix</keyword>
<reference evidence="8" key="2">
    <citation type="journal article" date="2023" name="IMA Fungus">
        <title>Comparative genomic study of the Penicillium genus elucidates a diverse pangenome and 15 lateral gene transfer events.</title>
        <authorList>
            <person name="Petersen C."/>
            <person name="Sorensen T."/>
            <person name="Nielsen M.R."/>
            <person name="Sondergaard T.E."/>
            <person name="Sorensen J.L."/>
            <person name="Fitzpatrick D.A."/>
            <person name="Frisvad J.C."/>
            <person name="Nielsen K.L."/>
        </authorList>
    </citation>
    <scope>NUCLEOTIDE SEQUENCE</scope>
    <source>
        <strain evidence="8">IBT 34128</strain>
    </source>
</reference>
<keyword evidence="9" id="KW-1185">Reference proteome</keyword>
<comment type="caution">
    <text evidence="8">The sequence shown here is derived from an EMBL/GenBank/DDBJ whole genome shotgun (WGS) entry which is preliminary data.</text>
</comment>
<comment type="similarity">
    <text evidence="1 4">Belongs to the aldehyde dehydrogenase family.</text>
</comment>
<evidence type="ECO:0000256" key="2">
    <source>
        <dbReference type="ARBA" id="ARBA00022746"/>
    </source>
</evidence>
<dbReference type="Proteomes" id="UP001141434">
    <property type="component" value="Unassembled WGS sequence"/>
</dbReference>
<evidence type="ECO:0000313" key="9">
    <source>
        <dbReference type="Proteomes" id="UP001141434"/>
    </source>
</evidence>
<dbReference type="InterPro" id="IPR015590">
    <property type="entry name" value="Aldehyde_DH_dom"/>
</dbReference>
<keyword evidence="6" id="KW-0472">Membrane</keyword>
<keyword evidence="6" id="KW-0812">Transmembrane</keyword>
<protein>
    <recommendedName>
        <fullName evidence="4">Aldehyde dehydrogenase</fullName>
    </recommendedName>
</protein>
<feature type="active site" evidence="5">
    <location>
        <position position="250"/>
    </location>
</feature>
<keyword evidence="3 4" id="KW-0560">Oxidoreductase</keyword>
<dbReference type="InterPro" id="IPR016161">
    <property type="entry name" value="Ald_DH/histidinol_DH"/>
</dbReference>
<evidence type="ECO:0000256" key="4">
    <source>
        <dbReference type="PIRNR" id="PIRNR036492"/>
    </source>
</evidence>
<dbReference type="Gene3D" id="3.40.309.10">
    <property type="entry name" value="Aldehyde Dehydrogenase, Chain A, domain 2"/>
    <property type="match status" value="1"/>
</dbReference>
<dbReference type="AlphaFoldDB" id="A0A9W9F349"/>
<dbReference type="PANTHER" id="PTHR43570:SF16">
    <property type="entry name" value="ALDEHYDE DEHYDROGENASE TYPE III, ISOFORM Q"/>
    <property type="match status" value="1"/>
</dbReference>
<dbReference type="GO" id="GO:0016117">
    <property type="term" value="P:carotenoid biosynthetic process"/>
    <property type="evidence" value="ECO:0007669"/>
    <property type="project" value="UniProtKB-KW"/>
</dbReference>
<dbReference type="GeneID" id="81397184"/>
<dbReference type="Pfam" id="PF00171">
    <property type="entry name" value="Aldedh"/>
    <property type="match status" value="1"/>
</dbReference>
<evidence type="ECO:0000313" key="8">
    <source>
        <dbReference type="EMBL" id="KAJ5092620.1"/>
    </source>
</evidence>